<dbReference type="InterPro" id="IPR036045">
    <property type="entry name" value="Sec1-like_sf"/>
</dbReference>
<evidence type="ECO:0000256" key="1">
    <source>
        <dbReference type="ARBA" id="ARBA00009884"/>
    </source>
</evidence>
<comment type="similarity">
    <text evidence="1">Belongs to the STXBP/unc-18/SEC1 family.</text>
</comment>
<dbReference type="Pfam" id="PF00995">
    <property type="entry name" value="Sec1"/>
    <property type="match status" value="1"/>
</dbReference>
<proteinExistence type="inferred from homology"/>
<evidence type="ECO:0000313" key="3">
    <source>
        <dbReference type="Proteomes" id="UP000285301"/>
    </source>
</evidence>
<dbReference type="EMBL" id="NCKU01008715">
    <property type="protein sequence ID" value="RWS01732.1"/>
    <property type="molecule type" value="Genomic_DNA"/>
</dbReference>
<dbReference type="InterPro" id="IPR001619">
    <property type="entry name" value="Sec1-like"/>
</dbReference>
<keyword evidence="3" id="KW-1185">Reference proteome</keyword>
<dbReference type="OrthoDB" id="10262528at2759"/>
<sequence>MDYEKGTLSWLLKSFYAQLFIDTLQKIVGAKDLIISAELIQPLDLICSYSLLKNMDYSSLRYISTFMHQLQSLVGNFQRIHTMGKFSKMVVHLLDNVEEQTTSMGSGFITDFILIDRDVDFPSALLSQLTYEGLLDEVLGIKCGTVISLISEQNMKS</sequence>
<comment type="caution">
    <text evidence="2">The sequence shown here is derived from an EMBL/GenBank/DDBJ whole genome shotgun (WGS) entry which is preliminary data.</text>
</comment>
<dbReference type="InterPro" id="IPR027482">
    <property type="entry name" value="Sec1-like_dom2"/>
</dbReference>
<dbReference type="Gene3D" id="3.40.50.1910">
    <property type="match status" value="1"/>
</dbReference>
<organism evidence="2 3">
    <name type="scientific">Dinothrombium tinctorium</name>
    <dbReference type="NCBI Taxonomy" id="1965070"/>
    <lineage>
        <taxon>Eukaryota</taxon>
        <taxon>Metazoa</taxon>
        <taxon>Ecdysozoa</taxon>
        <taxon>Arthropoda</taxon>
        <taxon>Chelicerata</taxon>
        <taxon>Arachnida</taxon>
        <taxon>Acari</taxon>
        <taxon>Acariformes</taxon>
        <taxon>Trombidiformes</taxon>
        <taxon>Prostigmata</taxon>
        <taxon>Anystina</taxon>
        <taxon>Parasitengona</taxon>
        <taxon>Trombidioidea</taxon>
        <taxon>Trombidiidae</taxon>
        <taxon>Dinothrombium</taxon>
    </lineage>
</organism>
<reference evidence="2 3" key="1">
    <citation type="journal article" date="2018" name="Gigascience">
        <title>Genomes of trombidid mites reveal novel predicted allergens and laterally-transferred genes associated with secondary metabolism.</title>
        <authorList>
            <person name="Dong X."/>
            <person name="Chaisiri K."/>
            <person name="Xia D."/>
            <person name="Armstrong S.D."/>
            <person name="Fang Y."/>
            <person name="Donnelly M.J."/>
            <person name="Kadowaki T."/>
            <person name="McGarry J.W."/>
            <person name="Darby A.C."/>
            <person name="Makepeace B.L."/>
        </authorList>
    </citation>
    <scope>NUCLEOTIDE SEQUENCE [LARGE SCALE GENOMIC DNA]</scope>
    <source>
        <strain evidence="2">UoL-WK</strain>
    </source>
</reference>
<dbReference type="GO" id="GO:0016192">
    <property type="term" value="P:vesicle-mediated transport"/>
    <property type="evidence" value="ECO:0007669"/>
    <property type="project" value="InterPro"/>
</dbReference>
<protein>
    <submittedName>
        <fullName evidence="2">Vacuolar protein sorting-associated protein 33B-like isoform X5</fullName>
    </submittedName>
</protein>
<dbReference type="Proteomes" id="UP000285301">
    <property type="component" value="Unassembled WGS sequence"/>
</dbReference>
<name>A0A443QFE6_9ACAR</name>
<gene>
    <name evidence="2" type="ORF">B4U79_00257</name>
</gene>
<dbReference type="SUPFAM" id="SSF56815">
    <property type="entry name" value="Sec1/munc18-like (SM) proteins"/>
    <property type="match status" value="1"/>
</dbReference>
<dbReference type="PANTHER" id="PTHR11679">
    <property type="entry name" value="VESICLE PROTEIN SORTING-ASSOCIATED"/>
    <property type="match status" value="1"/>
</dbReference>
<evidence type="ECO:0000313" key="2">
    <source>
        <dbReference type="EMBL" id="RWS01732.1"/>
    </source>
</evidence>
<accession>A0A443QFE6</accession>
<dbReference type="STRING" id="1965070.A0A443QFE6"/>
<dbReference type="AlphaFoldDB" id="A0A443QFE6"/>